<feature type="transmembrane region" description="Helical" evidence="10">
    <location>
        <begin position="370"/>
        <end position="391"/>
    </location>
</feature>
<comment type="subcellular location">
    <subcellularLocation>
        <location evidence="1">Cell membrane</location>
        <topology evidence="1">Multi-pass membrane protein</topology>
    </subcellularLocation>
</comment>
<evidence type="ECO:0000256" key="5">
    <source>
        <dbReference type="ARBA" id="ARBA00022692"/>
    </source>
</evidence>
<evidence type="ECO:0000313" key="12">
    <source>
        <dbReference type="Proteomes" id="UP001500840"/>
    </source>
</evidence>
<name>A0ABP8M682_9BACT</name>
<evidence type="ECO:0000256" key="3">
    <source>
        <dbReference type="ARBA" id="ARBA00022449"/>
    </source>
</evidence>
<keyword evidence="7" id="KW-0406">Ion transport</keyword>
<evidence type="ECO:0000256" key="2">
    <source>
        <dbReference type="ARBA" id="ARBA00022448"/>
    </source>
</evidence>
<dbReference type="Proteomes" id="UP001500840">
    <property type="component" value="Unassembled WGS sequence"/>
</dbReference>
<dbReference type="EMBL" id="BAABGA010000005">
    <property type="protein sequence ID" value="GAA4443636.1"/>
    <property type="molecule type" value="Genomic_DNA"/>
</dbReference>
<feature type="transmembrane region" description="Helical" evidence="10">
    <location>
        <begin position="20"/>
        <end position="40"/>
    </location>
</feature>
<dbReference type="PANTHER" id="PTHR43298">
    <property type="entry name" value="MULTIDRUG RESISTANCE PROTEIN NORM-RELATED"/>
    <property type="match status" value="1"/>
</dbReference>
<dbReference type="InterPro" id="IPR002528">
    <property type="entry name" value="MATE_fam"/>
</dbReference>
<keyword evidence="5 10" id="KW-0812">Transmembrane</keyword>
<proteinExistence type="predicted"/>
<dbReference type="PANTHER" id="PTHR43298:SF2">
    <property type="entry name" value="FMN_FAD EXPORTER YEEO-RELATED"/>
    <property type="match status" value="1"/>
</dbReference>
<feature type="transmembrane region" description="Helical" evidence="10">
    <location>
        <begin position="398"/>
        <end position="416"/>
    </location>
</feature>
<dbReference type="CDD" id="cd13133">
    <property type="entry name" value="MATE_like_7"/>
    <property type="match status" value="1"/>
</dbReference>
<gene>
    <name evidence="11" type="ORF">GCM10023156_01020</name>
</gene>
<evidence type="ECO:0000256" key="10">
    <source>
        <dbReference type="SAM" id="Phobius"/>
    </source>
</evidence>
<organism evidence="11 12">
    <name type="scientific">Novipirellula rosea</name>
    <dbReference type="NCBI Taxonomy" id="1031540"/>
    <lineage>
        <taxon>Bacteria</taxon>
        <taxon>Pseudomonadati</taxon>
        <taxon>Planctomycetota</taxon>
        <taxon>Planctomycetia</taxon>
        <taxon>Pirellulales</taxon>
        <taxon>Pirellulaceae</taxon>
        <taxon>Novipirellula</taxon>
    </lineage>
</organism>
<accession>A0ABP8M682</accession>
<protein>
    <recommendedName>
        <fullName evidence="9">Multidrug-efflux transporter</fullName>
    </recommendedName>
</protein>
<evidence type="ECO:0000256" key="7">
    <source>
        <dbReference type="ARBA" id="ARBA00023065"/>
    </source>
</evidence>
<keyword evidence="4" id="KW-1003">Cell membrane</keyword>
<feature type="transmembrane region" description="Helical" evidence="10">
    <location>
        <begin position="96"/>
        <end position="118"/>
    </location>
</feature>
<feature type="transmembrane region" description="Helical" evidence="10">
    <location>
        <begin position="428"/>
        <end position="448"/>
    </location>
</feature>
<dbReference type="NCBIfam" id="TIGR00797">
    <property type="entry name" value="matE"/>
    <property type="match status" value="1"/>
</dbReference>
<evidence type="ECO:0000256" key="1">
    <source>
        <dbReference type="ARBA" id="ARBA00004651"/>
    </source>
</evidence>
<evidence type="ECO:0000256" key="6">
    <source>
        <dbReference type="ARBA" id="ARBA00022989"/>
    </source>
</evidence>
<evidence type="ECO:0000313" key="11">
    <source>
        <dbReference type="EMBL" id="GAA4443636.1"/>
    </source>
</evidence>
<sequence>MNEHSEHPSEHSFRFIFAELLAIAVPLMVSAGTFSLVLFVDRTLLLWYDGASMSASMAGGNFFWVSICLPIGIASMTGAIISQYVGSGEESKIGRFLWQSVWLTLFSTPFFAWVAYAAPDLFRMTEQPSELIAAETTYLRWLLVGGVGAVLENALSGFFSGTERTRVIMWVSLLSGLLNVILDLLLIFGAGPIPELGIAGAAIASSLAFWFKAICFGLLIFYYDRDNRYQVRSSIGFSGSLLTKLLFFGFPTGLMYVTEAGGFTAIVLRIGRLGDIPLRATTMAINFNMVAFIPLVGVSIAASVLVGRHLIESGPGRAAKSVLAALLVGWGYSLLWCIAYLIFPGVMMQLYEFNTPTADSALAISLAKGLLKFVAFYVVMDATQLILAGALRGAGDTWFVLGTGLLSSVLAFAIGVGNEPSEGQLHWWWWMITMWVWLLAVCMTARFIQGKWKKMRMV</sequence>
<feature type="transmembrane region" description="Helical" evidence="10">
    <location>
        <begin position="290"/>
        <end position="311"/>
    </location>
</feature>
<evidence type="ECO:0000256" key="8">
    <source>
        <dbReference type="ARBA" id="ARBA00023136"/>
    </source>
</evidence>
<reference evidence="12" key="1">
    <citation type="journal article" date="2019" name="Int. J. Syst. Evol. Microbiol.">
        <title>The Global Catalogue of Microorganisms (GCM) 10K type strain sequencing project: providing services to taxonomists for standard genome sequencing and annotation.</title>
        <authorList>
            <consortium name="The Broad Institute Genomics Platform"/>
            <consortium name="The Broad Institute Genome Sequencing Center for Infectious Disease"/>
            <person name="Wu L."/>
            <person name="Ma J."/>
        </authorList>
    </citation>
    <scope>NUCLEOTIDE SEQUENCE [LARGE SCALE GENOMIC DNA]</scope>
    <source>
        <strain evidence="12">JCM 17759</strain>
    </source>
</reference>
<keyword evidence="6 10" id="KW-1133">Transmembrane helix</keyword>
<feature type="transmembrane region" description="Helical" evidence="10">
    <location>
        <begin position="62"/>
        <end position="84"/>
    </location>
</feature>
<keyword evidence="8 10" id="KW-0472">Membrane</keyword>
<feature type="transmembrane region" description="Helical" evidence="10">
    <location>
        <begin position="196"/>
        <end position="224"/>
    </location>
</feature>
<feature type="transmembrane region" description="Helical" evidence="10">
    <location>
        <begin position="245"/>
        <end position="270"/>
    </location>
</feature>
<dbReference type="Pfam" id="PF01554">
    <property type="entry name" value="MatE"/>
    <property type="match status" value="2"/>
</dbReference>
<keyword evidence="12" id="KW-1185">Reference proteome</keyword>
<keyword evidence="2" id="KW-0813">Transport</keyword>
<feature type="transmembrane region" description="Helical" evidence="10">
    <location>
        <begin position="167"/>
        <end position="190"/>
    </location>
</feature>
<evidence type="ECO:0000256" key="4">
    <source>
        <dbReference type="ARBA" id="ARBA00022475"/>
    </source>
</evidence>
<feature type="transmembrane region" description="Helical" evidence="10">
    <location>
        <begin position="323"/>
        <end position="343"/>
    </location>
</feature>
<evidence type="ECO:0000256" key="9">
    <source>
        <dbReference type="ARBA" id="ARBA00031636"/>
    </source>
</evidence>
<keyword evidence="3" id="KW-0050">Antiport</keyword>
<dbReference type="RefSeq" id="WP_345318405.1">
    <property type="nucleotide sequence ID" value="NZ_BAABGA010000005.1"/>
</dbReference>
<comment type="caution">
    <text evidence="11">The sequence shown here is derived from an EMBL/GenBank/DDBJ whole genome shotgun (WGS) entry which is preliminary data.</text>
</comment>
<dbReference type="InterPro" id="IPR048279">
    <property type="entry name" value="MdtK-like"/>
</dbReference>
<dbReference type="PIRSF" id="PIRSF006603">
    <property type="entry name" value="DinF"/>
    <property type="match status" value="1"/>
</dbReference>
<dbReference type="InterPro" id="IPR050222">
    <property type="entry name" value="MATE_MdtK"/>
</dbReference>